<dbReference type="GO" id="GO:0004037">
    <property type="term" value="F:allantoicase activity"/>
    <property type="evidence" value="ECO:0007669"/>
    <property type="project" value="InterPro"/>
</dbReference>
<dbReference type="OMA" id="MDDGWET"/>
<dbReference type="Proteomes" id="UP000694845">
    <property type="component" value="Unplaced"/>
</dbReference>
<dbReference type="FunFam" id="2.60.120.260:FF:000077">
    <property type="entry name" value="Probable allantoicase"/>
    <property type="match status" value="1"/>
</dbReference>
<reference evidence="5" key="1">
    <citation type="submission" date="2025-08" db="UniProtKB">
        <authorList>
            <consortium name="RefSeq"/>
        </authorList>
    </citation>
    <scope>IDENTIFICATION</scope>
</reference>
<organism evidence="4 5">
    <name type="scientific">Acanthaster planci</name>
    <name type="common">Crown-of-thorns starfish</name>
    <dbReference type="NCBI Taxonomy" id="133434"/>
    <lineage>
        <taxon>Eukaryota</taxon>
        <taxon>Metazoa</taxon>
        <taxon>Echinodermata</taxon>
        <taxon>Eleutherozoa</taxon>
        <taxon>Asterozoa</taxon>
        <taxon>Asteroidea</taxon>
        <taxon>Valvatacea</taxon>
        <taxon>Valvatida</taxon>
        <taxon>Acanthasteridae</taxon>
        <taxon>Acanthaster</taxon>
    </lineage>
</organism>
<dbReference type="SUPFAM" id="SSF49785">
    <property type="entry name" value="Galactose-binding domain-like"/>
    <property type="match status" value="2"/>
</dbReference>
<evidence type="ECO:0000259" key="3">
    <source>
        <dbReference type="Pfam" id="PF03561"/>
    </source>
</evidence>
<dbReference type="Pfam" id="PF03561">
    <property type="entry name" value="Allantoicase"/>
    <property type="match status" value="2"/>
</dbReference>
<dbReference type="GeneID" id="110979936"/>
<keyword evidence="4" id="KW-1185">Reference proteome</keyword>
<dbReference type="CTD" id="55821"/>
<dbReference type="PANTHER" id="PTHR12045">
    <property type="entry name" value="ALLANTOICASE"/>
    <property type="match status" value="1"/>
</dbReference>
<dbReference type="RefSeq" id="XP_022091819.1">
    <property type="nucleotide sequence ID" value="XM_022236127.1"/>
</dbReference>
<dbReference type="AlphaFoldDB" id="A0A8B7YF00"/>
<dbReference type="KEGG" id="aplc:110979936"/>
<dbReference type="Gene3D" id="2.60.120.260">
    <property type="entry name" value="Galactose-binding domain-like"/>
    <property type="match status" value="2"/>
</dbReference>
<sequence>MADRPATVDKELKQLPDFVELNDLANDRNGGTVLFATDDWFAVAENLLKPEPPVWKEGVFTEFGKWMDGWETRRKRIPGHDWCIVKLGIPGIIHGIEADTSFFTGNFTPKISIQGACLGGEVGFPERKGRMGVAASEEQQTAMEKLATHEWEEILLTSALLPGFKDTCKNYFRIHSDKRWTHLRLNMYPDGGIARLRVYGIAEPDWSIISQHQLIDLVAMENGGVCLGYSDVHFGHARNLLATPRSLTMADGWETARRLDRPSVLEADENAVLKVSGQEWAVFRLGHIGVIKQIEIDTNHFKGNYPDSCSVEGCILSEEGERQCQAYRHGKTKGDFSSCLWETILPPSKLSAHKQHFFETTLKDVGPVTHIRLTMRPDGGISRMRTWGYIRRVSTKM</sequence>
<dbReference type="NCBIfam" id="TIGR02961">
    <property type="entry name" value="allantoicase"/>
    <property type="match status" value="1"/>
</dbReference>
<dbReference type="OrthoDB" id="10266039at2759"/>
<dbReference type="PIRSF" id="PIRSF016516">
    <property type="entry name" value="Allantoicase"/>
    <property type="match status" value="1"/>
</dbReference>
<dbReference type="HAMAP" id="MF_00813">
    <property type="entry name" value="Allantoicase"/>
    <property type="match status" value="1"/>
</dbReference>
<dbReference type="PANTHER" id="PTHR12045:SF3">
    <property type="entry name" value="INACTIVE ALLANTOICASE-RELATED"/>
    <property type="match status" value="1"/>
</dbReference>
<dbReference type="GO" id="GO:0000256">
    <property type="term" value="P:allantoin catabolic process"/>
    <property type="evidence" value="ECO:0007669"/>
    <property type="project" value="InterPro"/>
</dbReference>
<dbReference type="InterPro" id="IPR008979">
    <property type="entry name" value="Galactose-bd-like_sf"/>
</dbReference>
<dbReference type="InterPro" id="IPR015908">
    <property type="entry name" value="Allantoicase_dom"/>
</dbReference>
<evidence type="ECO:0000256" key="2">
    <source>
        <dbReference type="ARBA" id="ARBA00031078"/>
    </source>
</evidence>
<name>A0A8B7YF00_ACAPL</name>
<protein>
    <recommendedName>
        <fullName evidence="2">Allantoate amidinohydrolase</fullName>
    </recommendedName>
</protein>
<dbReference type="InterPro" id="IPR005164">
    <property type="entry name" value="Allantoicase"/>
</dbReference>
<gene>
    <name evidence="5" type="primary">LOC110979936</name>
</gene>
<evidence type="ECO:0000313" key="4">
    <source>
        <dbReference type="Proteomes" id="UP000694845"/>
    </source>
</evidence>
<proteinExistence type="inferred from homology"/>
<feature type="domain" description="Allantoicase" evidence="3">
    <location>
        <begin position="30"/>
        <end position="201"/>
    </location>
</feature>
<comment type="similarity">
    <text evidence="1">Belongs to the allantoicase family.</text>
</comment>
<accession>A0A8B7YF00</accession>
<evidence type="ECO:0000256" key="1">
    <source>
        <dbReference type="ARBA" id="ARBA00009242"/>
    </source>
</evidence>
<feature type="domain" description="Allantoicase" evidence="3">
    <location>
        <begin position="223"/>
        <end position="389"/>
    </location>
</feature>
<evidence type="ECO:0000313" key="5">
    <source>
        <dbReference type="RefSeq" id="XP_022091819.1"/>
    </source>
</evidence>